<dbReference type="CDD" id="cd10225">
    <property type="entry name" value="ASKHA_NBD_MreB-like"/>
    <property type="match status" value="1"/>
</dbReference>
<dbReference type="GO" id="GO:0005524">
    <property type="term" value="F:ATP binding"/>
    <property type="evidence" value="ECO:0007669"/>
    <property type="project" value="UniProtKB-KW"/>
</dbReference>
<organism evidence="7 8">
    <name type="scientific">Aceticella autotrophica</name>
    <dbReference type="NCBI Taxonomy" id="2755338"/>
    <lineage>
        <taxon>Bacteria</taxon>
        <taxon>Bacillati</taxon>
        <taxon>Bacillota</taxon>
        <taxon>Clostridia</taxon>
        <taxon>Thermoanaerobacterales</taxon>
        <taxon>Thermoanaerobacteraceae</taxon>
        <taxon>Aceticella</taxon>
    </lineage>
</organism>
<evidence type="ECO:0000256" key="3">
    <source>
        <dbReference type="ARBA" id="ARBA00022840"/>
    </source>
</evidence>
<keyword evidence="3 6" id="KW-0067">ATP-binding</keyword>
<dbReference type="Proteomes" id="UP000671913">
    <property type="component" value="Chromosome"/>
</dbReference>
<dbReference type="SUPFAM" id="SSF53067">
    <property type="entry name" value="Actin-like ATPase domain"/>
    <property type="match status" value="2"/>
</dbReference>
<name>A0A975AWC6_9THEO</name>
<evidence type="ECO:0000313" key="8">
    <source>
        <dbReference type="Proteomes" id="UP000671913"/>
    </source>
</evidence>
<sequence length="342" mass="36507">MFAFSKDIGIDLGTASVLVYMKNKGIVLKEPSVVAIDRNTNNILAVGDDAKRMVGRTPGDILAVRPMRAGVISNYDITEKMLKHFITKACGGGIIMKPNVLLCMPSEATQVQKRAVIDATIQAGARKVYFIEEPVAAAIGAGVDISKPCGNMVVDIGGGTTDIAVISLGNAVVSKSLKVAGDNFDEAITMYIRKKYNIIIGERTAEEIKIKIGTAYEKEKEEKITVKGRSLVSGLPKGFEVSSMEIKESLEEPLKEILEAIHGVLEKTPPELAADICDRGIILTGGGALLHGMGKLLQSKLSVPVYVAEDPISCVVIGTGKALNLIEIMEEADTVVNALKIK</sequence>
<reference evidence="7" key="1">
    <citation type="submission" date="2020-08" db="EMBL/GenBank/DDBJ databases">
        <title>Genomic insights into the carbon and energy metabolism of the first obligate autotrophic acetogenic bacterium Aceticella autotrophica gen. nov., sp. nov.</title>
        <authorList>
            <person name="Toshchakov S.V."/>
            <person name="Elcheninov A.G."/>
            <person name="Kublanov I.V."/>
            <person name="Frolov E.N."/>
            <person name="Lebedinsky A.V."/>
        </authorList>
    </citation>
    <scope>NUCLEOTIDE SEQUENCE</scope>
    <source>
        <strain evidence="7">3443-3Ac</strain>
    </source>
</reference>
<dbReference type="InterPro" id="IPR056546">
    <property type="entry name" value="MreB_MamK-like"/>
</dbReference>
<evidence type="ECO:0000256" key="2">
    <source>
        <dbReference type="ARBA" id="ARBA00022741"/>
    </source>
</evidence>
<dbReference type="Pfam" id="PF06723">
    <property type="entry name" value="MreB_Mbl"/>
    <property type="match status" value="1"/>
</dbReference>
<dbReference type="PRINTS" id="PR01652">
    <property type="entry name" value="SHAPEPROTEIN"/>
</dbReference>
<dbReference type="EMBL" id="CP060096">
    <property type="protein sequence ID" value="QSZ27695.1"/>
    <property type="molecule type" value="Genomic_DNA"/>
</dbReference>
<evidence type="ECO:0000256" key="5">
    <source>
        <dbReference type="ARBA" id="ARBA00023458"/>
    </source>
</evidence>
<keyword evidence="2 6" id="KW-0547">Nucleotide-binding</keyword>
<keyword evidence="8" id="KW-1185">Reference proteome</keyword>
<keyword evidence="1 6" id="KW-0963">Cytoplasm</keyword>
<comment type="function">
    <text evidence="6">Forms membrane-associated dynamic filaments that are essential for cell shape determination. Acts by regulating cell wall synthesis and cell elongation, and thus cell shape. A feedback loop between cell geometry and MreB localization may maintain elongated cell shape by targeting cell wall growth to regions of negative cell wall curvature.</text>
</comment>
<dbReference type="RefSeq" id="WP_284680403.1">
    <property type="nucleotide sequence ID" value="NZ_CP060096.1"/>
</dbReference>
<dbReference type="InterPro" id="IPR004753">
    <property type="entry name" value="MreB"/>
</dbReference>
<comment type="caution">
    <text evidence="6">Lacks conserved residue(s) required for the propagation of feature annotation.</text>
</comment>
<keyword evidence="4 6" id="KW-0133">Cell shape</keyword>
<feature type="binding site" evidence="6">
    <location>
        <begin position="286"/>
        <end position="289"/>
    </location>
    <ligand>
        <name>ATP</name>
        <dbReference type="ChEBI" id="CHEBI:30616"/>
    </ligand>
</feature>
<evidence type="ECO:0000313" key="7">
    <source>
        <dbReference type="EMBL" id="QSZ27695.1"/>
    </source>
</evidence>
<dbReference type="NCBIfam" id="NF010539">
    <property type="entry name" value="PRK13927.1"/>
    <property type="match status" value="1"/>
</dbReference>
<dbReference type="GO" id="GO:0005737">
    <property type="term" value="C:cytoplasm"/>
    <property type="evidence" value="ECO:0007669"/>
    <property type="project" value="UniProtKB-SubCell"/>
</dbReference>
<feature type="binding site" evidence="6">
    <location>
        <begin position="158"/>
        <end position="160"/>
    </location>
    <ligand>
        <name>ATP</name>
        <dbReference type="ChEBI" id="CHEBI:30616"/>
    </ligand>
</feature>
<comment type="subunit">
    <text evidence="6">Forms polymers.</text>
</comment>
<feature type="binding site" evidence="6">
    <location>
        <begin position="206"/>
        <end position="209"/>
    </location>
    <ligand>
        <name>ATP</name>
        <dbReference type="ChEBI" id="CHEBI:30616"/>
    </ligand>
</feature>
<evidence type="ECO:0000256" key="4">
    <source>
        <dbReference type="ARBA" id="ARBA00022960"/>
    </source>
</evidence>
<dbReference type="PANTHER" id="PTHR42749">
    <property type="entry name" value="CELL SHAPE-DETERMINING PROTEIN MREB"/>
    <property type="match status" value="1"/>
</dbReference>
<dbReference type="PANTHER" id="PTHR42749:SF4">
    <property type="entry name" value="CELL SHAPE-DETERMINING PROTEIN MBL"/>
    <property type="match status" value="1"/>
</dbReference>
<dbReference type="AlphaFoldDB" id="A0A975AWC6"/>
<accession>A0A975AWC6</accession>
<dbReference type="KEGG" id="aaut:ACETAC_01970"/>
<proteinExistence type="inferred from homology"/>
<dbReference type="Gene3D" id="3.30.420.40">
    <property type="match status" value="3"/>
</dbReference>
<evidence type="ECO:0000256" key="1">
    <source>
        <dbReference type="ARBA" id="ARBA00022490"/>
    </source>
</evidence>
<comment type="subcellular location">
    <subcellularLocation>
        <location evidence="6">Cytoplasm</location>
    </subcellularLocation>
    <text evidence="6">Membrane-associated.</text>
</comment>
<protein>
    <recommendedName>
        <fullName evidence="6">Cell shape-determining protein MreB</fullName>
    </recommendedName>
</protein>
<dbReference type="GO" id="GO:0008360">
    <property type="term" value="P:regulation of cell shape"/>
    <property type="evidence" value="ECO:0007669"/>
    <property type="project" value="UniProtKB-UniRule"/>
</dbReference>
<comment type="similarity">
    <text evidence="5 6">Belongs to the FtsA/MreB family.</text>
</comment>
<dbReference type="GO" id="GO:0000902">
    <property type="term" value="P:cell morphogenesis"/>
    <property type="evidence" value="ECO:0007669"/>
    <property type="project" value="InterPro"/>
</dbReference>
<evidence type="ECO:0000256" key="6">
    <source>
        <dbReference type="HAMAP-Rule" id="MF_02207"/>
    </source>
</evidence>
<dbReference type="InterPro" id="IPR043129">
    <property type="entry name" value="ATPase_NBD"/>
</dbReference>
<dbReference type="NCBIfam" id="TIGR00904">
    <property type="entry name" value="mreB"/>
    <property type="match status" value="1"/>
</dbReference>
<dbReference type="HAMAP" id="MF_02207">
    <property type="entry name" value="MreB"/>
    <property type="match status" value="1"/>
</dbReference>
<gene>
    <name evidence="6 7" type="primary">mreB</name>
    <name evidence="7" type="ORF">ACETAC_01970</name>
</gene>